<evidence type="ECO:0000313" key="10">
    <source>
        <dbReference type="EMBL" id="MBL4912089.1"/>
    </source>
</evidence>
<dbReference type="SMART" id="SM00490">
    <property type="entry name" value="HELICc"/>
    <property type="match status" value="1"/>
</dbReference>
<keyword evidence="2" id="KW-0547">Nucleotide-binding</keyword>
<keyword evidence="7" id="KW-0234">DNA repair</keyword>
<dbReference type="PANTHER" id="PTHR24029:SF0">
    <property type="entry name" value="UVRABC SYSTEM PROTEIN B"/>
    <property type="match status" value="1"/>
</dbReference>
<dbReference type="EMBL" id="JAESVD010000001">
    <property type="protein sequence ID" value="MBL4912089.1"/>
    <property type="molecule type" value="Genomic_DNA"/>
</dbReference>
<dbReference type="Proteomes" id="UP000604898">
    <property type="component" value="Unassembled WGS sequence"/>
</dbReference>
<evidence type="ECO:0000256" key="3">
    <source>
        <dbReference type="ARBA" id="ARBA00022763"/>
    </source>
</evidence>
<dbReference type="InterPro" id="IPR001650">
    <property type="entry name" value="Helicase_C-like"/>
</dbReference>
<feature type="domain" description="Helicase C-terminal" evidence="9">
    <location>
        <begin position="437"/>
        <end position="590"/>
    </location>
</feature>
<dbReference type="SUPFAM" id="SSF52540">
    <property type="entry name" value="P-loop containing nucleoside triphosphate hydrolases"/>
    <property type="match status" value="2"/>
</dbReference>
<reference evidence="10 11" key="1">
    <citation type="submission" date="2021-01" db="EMBL/GenBank/DDBJ databases">
        <title>Genome sequence of Shewanella schlegeliana JCM 11561.</title>
        <authorList>
            <person name="Zhang H."/>
            <person name="Li C."/>
        </authorList>
    </citation>
    <scope>NUCLEOTIDE SEQUENCE [LARGE SCALE GENOMIC DNA]</scope>
    <source>
        <strain evidence="10 11">JCM 11561</strain>
    </source>
</reference>
<gene>
    <name evidence="10" type="primary">uvrB</name>
    <name evidence="10" type="ORF">JMA39_02905</name>
</gene>
<dbReference type="InterPro" id="IPR004807">
    <property type="entry name" value="UvrB"/>
</dbReference>
<evidence type="ECO:0000256" key="1">
    <source>
        <dbReference type="ARBA" id="ARBA00022490"/>
    </source>
</evidence>
<dbReference type="Gene3D" id="3.40.50.300">
    <property type="entry name" value="P-loop containing nucleotide triphosphate hydrolases"/>
    <property type="match status" value="3"/>
</dbReference>
<dbReference type="RefSeq" id="WP_202720314.1">
    <property type="nucleotide sequence ID" value="NZ_BPEX01000018.1"/>
</dbReference>
<dbReference type="InterPro" id="IPR006935">
    <property type="entry name" value="Helicase/UvrB_N"/>
</dbReference>
<protein>
    <submittedName>
        <fullName evidence="10">Excinuclease ABC subunit UvrB</fullName>
    </submittedName>
</protein>
<dbReference type="InterPro" id="IPR041471">
    <property type="entry name" value="UvrB_inter"/>
</dbReference>
<name>A0ABS1SU71_9GAMM</name>
<evidence type="ECO:0000313" key="11">
    <source>
        <dbReference type="Proteomes" id="UP000604898"/>
    </source>
</evidence>
<keyword evidence="3" id="KW-0227">DNA damage</keyword>
<dbReference type="InterPro" id="IPR014001">
    <property type="entry name" value="Helicase_ATP-bd"/>
</dbReference>
<evidence type="ECO:0000256" key="4">
    <source>
        <dbReference type="ARBA" id="ARBA00022769"/>
    </source>
</evidence>
<evidence type="ECO:0000256" key="6">
    <source>
        <dbReference type="ARBA" id="ARBA00022881"/>
    </source>
</evidence>
<dbReference type="SMART" id="SM00487">
    <property type="entry name" value="DEXDc"/>
    <property type="match status" value="1"/>
</dbReference>
<keyword evidence="11" id="KW-1185">Reference proteome</keyword>
<evidence type="ECO:0000256" key="7">
    <source>
        <dbReference type="ARBA" id="ARBA00023204"/>
    </source>
</evidence>
<feature type="domain" description="Helicase ATP-binding" evidence="8">
    <location>
        <begin position="32"/>
        <end position="189"/>
    </location>
</feature>
<evidence type="ECO:0000256" key="2">
    <source>
        <dbReference type="ARBA" id="ARBA00022741"/>
    </source>
</evidence>
<keyword evidence="5" id="KW-0067">ATP-binding</keyword>
<dbReference type="PROSITE" id="PS51194">
    <property type="entry name" value="HELICASE_CTER"/>
    <property type="match status" value="1"/>
</dbReference>
<evidence type="ECO:0000256" key="5">
    <source>
        <dbReference type="ARBA" id="ARBA00022840"/>
    </source>
</evidence>
<dbReference type="Pfam" id="PF04851">
    <property type="entry name" value="ResIII"/>
    <property type="match status" value="1"/>
</dbReference>
<dbReference type="Pfam" id="PF00271">
    <property type="entry name" value="Helicase_C"/>
    <property type="match status" value="1"/>
</dbReference>
<keyword evidence="1" id="KW-0963">Cytoplasm</keyword>
<dbReference type="NCBIfam" id="TIGR00631">
    <property type="entry name" value="uvrb"/>
    <property type="match status" value="1"/>
</dbReference>
<evidence type="ECO:0000259" key="9">
    <source>
        <dbReference type="PROSITE" id="PS51194"/>
    </source>
</evidence>
<organism evidence="10 11">
    <name type="scientific">Shewanella schlegeliana</name>
    <dbReference type="NCBI Taxonomy" id="190308"/>
    <lineage>
        <taxon>Bacteria</taxon>
        <taxon>Pseudomonadati</taxon>
        <taxon>Pseudomonadota</taxon>
        <taxon>Gammaproteobacteria</taxon>
        <taxon>Alteromonadales</taxon>
        <taxon>Shewanellaceae</taxon>
        <taxon>Shewanella</taxon>
    </lineage>
</organism>
<sequence length="664" mass="75208">MSNSHQPKNKFILHSSYPPSGDQPEAIARLIDGIEKGATHQTLKGVTGSGKTFTVANVIHRLKRPTIILAHNKTLAAQLYSEMRHFFPENAVEFFVSYYDYYQPEVYLPGSDRFIRKDSAINEHLERLRLSTTKALIERRDVIVVASVSSVYGLGDPDAYRSLQVKLSLGQAIETEALIERLERLQYSRCNRTIKRATFLVRDGAVDIFPADSEHKALTLEIADNHVNKLYWIDAISGEKLEDVDEYYVSPKTLYSVSVEQVDLACEQIMKDMELQVASLTVENRLTEAARLYERTISDLDLLRQQGYCPGIENYASYLNQRDPKLPPTTLFDYLPKDGLLFIDESHVMVPQISAMYKSDQSRKNTLIDFGFRLPSARNNRPLSFTEFEKIKPQTIFVSATPGSYELEKSKQHVFKQIIRPTGLLDPEIEIRPSENNIEDLIKEIELRVARNERTLVTTLTKKSAETLNDVIAAKGLKVSYLHSDVKTNDRVEIINALRAGDYDVLIGINLLREGLDIPEASLVAVLDADHAGFLRSEQALIQIIGRAARNENGKAILYADKMTFAMQKAIDESSERRGHQMLYNMANGIVPSSSKRKLDSDDQAHVAVGAMDRAKFCESLSDLCQQITAKEKELLQLVDEEGAEQAKHIREQLIVLYRQFIYM</sequence>
<dbReference type="PANTHER" id="PTHR24029">
    <property type="entry name" value="UVRABC SYSTEM PROTEIN B"/>
    <property type="match status" value="1"/>
</dbReference>
<dbReference type="PROSITE" id="PS51192">
    <property type="entry name" value="HELICASE_ATP_BIND_1"/>
    <property type="match status" value="1"/>
</dbReference>
<dbReference type="Pfam" id="PF12344">
    <property type="entry name" value="UvrB"/>
    <property type="match status" value="1"/>
</dbReference>
<keyword evidence="4" id="KW-0228">DNA excision</keyword>
<evidence type="ECO:0000259" key="8">
    <source>
        <dbReference type="PROSITE" id="PS51192"/>
    </source>
</evidence>
<keyword evidence="6" id="KW-0267">Excision nuclease</keyword>
<accession>A0ABS1SU71</accession>
<dbReference type="NCBIfam" id="NF003673">
    <property type="entry name" value="PRK05298.1"/>
    <property type="match status" value="1"/>
</dbReference>
<dbReference type="InterPro" id="IPR027417">
    <property type="entry name" value="P-loop_NTPase"/>
</dbReference>
<proteinExistence type="predicted"/>
<dbReference type="InterPro" id="IPR024759">
    <property type="entry name" value="UvrB_YAD/RRR_dom"/>
</dbReference>
<comment type="caution">
    <text evidence="10">The sequence shown here is derived from an EMBL/GenBank/DDBJ whole genome shotgun (WGS) entry which is preliminary data.</text>
</comment>
<dbReference type="Pfam" id="PF17757">
    <property type="entry name" value="UvrB_inter"/>
    <property type="match status" value="1"/>
</dbReference>